<dbReference type="GO" id="GO:0044715">
    <property type="term" value="F:8-oxo-dGDP phosphatase activity"/>
    <property type="evidence" value="ECO:0007669"/>
    <property type="project" value="TreeGrafter"/>
</dbReference>
<sequence>MPKQIHVVGAVITRGGLVMCAQRGDDGNLPGLWEFPGGKIEQGESKQAALMREITEELGCTVEVGREVTTTTHEYEFGEVTLTTFYCRLVAGTPKLTEHTSIKWLPPDELETIPWAPADIPALALIRAELT</sequence>
<keyword evidence="6" id="KW-0227">DNA damage</keyword>
<evidence type="ECO:0000256" key="11">
    <source>
        <dbReference type="ARBA" id="ARBA00038905"/>
    </source>
</evidence>
<dbReference type="InterPro" id="IPR029119">
    <property type="entry name" value="MutY_C"/>
</dbReference>
<reference evidence="13" key="1">
    <citation type="submission" date="2020-05" db="EMBL/GenBank/DDBJ databases">
        <authorList>
            <person name="Chiriac C."/>
            <person name="Salcher M."/>
            <person name="Ghai R."/>
            <person name="Kavagutti S V."/>
        </authorList>
    </citation>
    <scope>NUCLEOTIDE SEQUENCE</scope>
</reference>
<keyword evidence="8" id="KW-0460">Magnesium</keyword>
<keyword evidence="3" id="KW-0515">Mutator protein</keyword>
<dbReference type="PROSITE" id="PS51462">
    <property type="entry name" value="NUDIX"/>
    <property type="match status" value="1"/>
</dbReference>
<comment type="similarity">
    <text evidence="2">Belongs to the Nudix hydrolase family.</text>
</comment>
<evidence type="ECO:0000256" key="10">
    <source>
        <dbReference type="ARBA" id="ARBA00035861"/>
    </source>
</evidence>
<dbReference type="Pfam" id="PF14815">
    <property type="entry name" value="NUDIX_4"/>
    <property type="match status" value="1"/>
</dbReference>
<feature type="domain" description="Nudix hydrolase" evidence="12">
    <location>
        <begin position="3"/>
        <end position="127"/>
    </location>
</feature>
<dbReference type="InterPro" id="IPR020084">
    <property type="entry name" value="NUDIX_hydrolase_CS"/>
</dbReference>
<dbReference type="PRINTS" id="PR00502">
    <property type="entry name" value="NUDIXFAMILY"/>
</dbReference>
<evidence type="ECO:0000313" key="13">
    <source>
        <dbReference type="EMBL" id="CAB4937204.1"/>
    </source>
</evidence>
<protein>
    <recommendedName>
        <fullName evidence="11">8-oxo-dGTP diphosphatase</fullName>
        <ecNumber evidence="11">3.6.1.55</ecNumber>
    </recommendedName>
</protein>
<evidence type="ECO:0000256" key="2">
    <source>
        <dbReference type="ARBA" id="ARBA00005582"/>
    </source>
</evidence>
<dbReference type="EC" id="3.6.1.55" evidence="11"/>
<accession>A0A6J7J3H4</accession>
<dbReference type="GO" id="GO:0006281">
    <property type="term" value="P:DNA repair"/>
    <property type="evidence" value="ECO:0007669"/>
    <property type="project" value="UniProtKB-KW"/>
</dbReference>
<evidence type="ECO:0000256" key="1">
    <source>
        <dbReference type="ARBA" id="ARBA00001946"/>
    </source>
</evidence>
<evidence type="ECO:0000256" key="7">
    <source>
        <dbReference type="ARBA" id="ARBA00022801"/>
    </source>
</evidence>
<comment type="cofactor">
    <cofactor evidence="1">
        <name>Mg(2+)</name>
        <dbReference type="ChEBI" id="CHEBI:18420"/>
    </cofactor>
</comment>
<dbReference type="EMBL" id="CAFBNE010000013">
    <property type="protein sequence ID" value="CAB4937204.1"/>
    <property type="molecule type" value="Genomic_DNA"/>
</dbReference>
<dbReference type="CDD" id="cd03425">
    <property type="entry name" value="NUDIX_MutT_NudA_like"/>
    <property type="match status" value="1"/>
</dbReference>
<dbReference type="Gene3D" id="3.90.79.10">
    <property type="entry name" value="Nucleoside Triphosphate Pyrophosphohydrolase"/>
    <property type="match status" value="1"/>
</dbReference>
<dbReference type="PANTHER" id="PTHR47707">
    <property type="entry name" value="8-OXO-DGTP DIPHOSPHATASE"/>
    <property type="match status" value="1"/>
</dbReference>
<organism evidence="13">
    <name type="scientific">freshwater metagenome</name>
    <dbReference type="NCBI Taxonomy" id="449393"/>
    <lineage>
        <taxon>unclassified sequences</taxon>
        <taxon>metagenomes</taxon>
        <taxon>ecological metagenomes</taxon>
    </lineage>
</organism>
<dbReference type="GO" id="GO:0046872">
    <property type="term" value="F:metal ion binding"/>
    <property type="evidence" value="ECO:0007669"/>
    <property type="project" value="UniProtKB-KW"/>
</dbReference>
<name>A0A6J7J3H4_9ZZZZ</name>
<keyword evidence="7" id="KW-0378">Hydrolase</keyword>
<dbReference type="GO" id="GO:0044716">
    <property type="term" value="F:8-oxo-GDP phosphatase activity"/>
    <property type="evidence" value="ECO:0007669"/>
    <property type="project" value="TreeGrafter"/>
</dbReference>
<evidence type="ECO:0000256" key="3">
    <source>
        <dbReference type="ARBA" id="ARBA00022457"/>
    </source>
</evidence>
<evidence type="ECO:0000256" key="4">
    <source>
        <dbReference type="ARBA" id="ARBA00022705"/>
    </source>
</evidence>
<gene>
    <name evidence="13" type="ORF">UFOPK3772_00650</name>
</gene>
<dbReference type="InterPro" id="IPR015797">
    <property type="entry name" value="NUDIX_hydrolase-like_dom_sf"/>
</dbReference>
<dbReference type="InterPro" id="IPR020476">
    <property type="entry name" value="Nudix_hydrolase"/>
</dbReference>
<evidence type="ECO:0000256" key="9">
    <source>
        <dbReference type="ARBA" id="ARBA00023204"/>
    </source>
</evidence>
<dbReference type="AlphaFoldDB" id="A0A6J7J3H4"/>
<dbReference type="GO" id="GO:0035539">
    <property type="term" value="F:8-oxo-7,8-dihydrodeoxyguanosine triphosphate pyrophosphatase activity"/>
    <property type="evidence" value="ECO:0007669"/>
    <property type="project" value="UniProtKB-EC"/>
</dbReference>
<evidence type="ECO:0000256" key="5">
    <source>
        <dbReference type="ARBA" id="ARBA00022723"/>
    </source>
</evidence>
<dbReference type="SUPFAM" id="SSF55811">
    <property type="entry name" value="Nudix"/>
    <property type="match status" value="1"/>
</dbReference>
<keyword evidence="4" id="KW-0235">DNA replication</keyword>
<evidence type="ECO:0000256" key="8">
    <source>
        <dbReference type="ARBA" id="ARBA00022842"/>
    </source>
</evidence>
<dbReference type="InterPro" id="IPR047127">
    <property type="entry name" value="MutT-like"/>
</dbReference>
<proteinExistence type="inferred from homology"/>
<keyword evidence="9" id="KW-0234">DNA repair</keyword>
<keyword evidence="5" id="KW-0479">Metal-binding</keyword>
<dbReference type="PROSITE" id="PS00893">
    <property type="entry name" value="NUDIX_BOX"/>
    <property type="match status" value="1"/>
</dbReference>
<dbReference type="PANTHER" id="PTHR47707:SF1">
    <property type="entry name" value="NUDIX HYDROLASE FAMILY PROTEIN"/>
    <property type="match status" value="1"/>
</dbReference>
<evidence type="ECO:0000256" key="6">
    <source>
        <dbReference type="ARBA" id="ARBA00022763"/>
    </source>
</evidence>
<evidence type="ECO:0000259" key="12">
    <source>
        <dbReference type="PROSITE" id="PS51462"/>
    </source>
</evidence>
<dbReference type="InterPro" id="IPR000086">
    <property type="entry name" value="NUDIX_hydrolase_dom"/>
</dbReference>
<dbReference type="GO" id="GO:0006260">
    <property type="term" value="P:DNA replication"/>
    <property type="evidence" value="ECO:0007669"/>
    <property type="project" value="UniProtKB-KW"/>
</dbReference>
<dbReference type="GO" id="GO:0008413">
    <property type="term" value="F:8-oxo-7,8-dihydroguanosine triphosphate pyrophosphatase activity"/>
    <property type="evidence" value="ECO:0007669"/>
    <property type="project" value="TreeGrafter"/>
</dbReference>
<comment type="catalytic activity">
    <reaction evidence="10">
        <text>8-oxo-dGTP + H2O = 8-oxo-dGMP + diphosphate + H(+)</text>
        <dbReference type="Rhea" id="RHEA:31575"/>
        <dbReference type="ChEBI" id="CHEBI:15377"/>
        <dbReference type="ChEBI" id="CHEBI:15378"/>
        <dbReference type="ChEBI" id="CHEBI:33019"/>
        <dbReference type="ChEBI" id="CHEBI:63224"/>
        <dbReference type="ChEBI" id="CHEBI:77896"/>
        <dbReference type="EC" id="3.6.1.55"/>
    </reaction>
</comment>